<feature type="binding site" evidence="7">
    <location>
        <position position="175"/>
    </location>
    <ligand>
        <name>Fe cation</name>
        <dbReference type="ChEBI" id="CHEBI:24875"/>
    </ligand>
</feature>
<dbReference type="PROSITE" id="PS51410">
    <property type="entry name" value="BH4_AAA_HYDROXYL_2"/>
    <property type="match status" value="1"/>
</dbReference>
<evidence type="ECO:0000256" key="6">
    <source>
        <dbReference type="ARBA" id="ARBA00023033"/>
    </source>
</evidence>
<evidence type="ECO:0000313" key="9">
    <source>
        <dbReference type="Ensembl" id="ENSPMGP00000014369.1"/>
    </source>
</evidence>
<dbReference type="Pfam" id="PF00351">
    <property type="entry name" value="Biopterin_H"/>
    <property type="match status" value="1"/>
</dbReference>
<name>A0A3B4ACL3_9GOBI</name>
<dbReference type="PANTHER" id="PTHR11473">
    <property type="entry name" value="AROMATIC AMINO ACID HYDROXYLASE"/>
    <property type="match status" value="1"/>
</dbReference>
<dbReference type="SUPFAM" id="SSF56534">
    <property type="entry name" value="Aromatic aminoacid monoxygenases, catalytic and oligomerization domains"/>
    <property type="match status" value="1"/>
</dbReference>
<dbReference type="STRING" id="409849.ENSPMGP00000014369"/>
<evidence type="ECO:0000256" key="7">
    <source>
        <dbReference type="PIRSR" id="PIRSR601273-2"/>
    </source>
</evidence>
<accession>A0A3B4ACL3</accession>
<feature type="binding site" evidence="7">
    <location>
        <position position="180"/>
    </location>
    <ligand>
        <name>Fe cation</name>
        <dbReference type="ChEBI" id="CHEBI:24875"/>
    </ligand>
</feature>
<dbReference type="InterPro" id="IPR036329">
    <property type="entry name" value="Aro-AA_hydroxylase_C_sf"/>
</dbReference>
<dbReference type="AlphaFoldDB" id="A0A3B4ACL3"/>
<dbReference type="PRINTS" id="PR00372">
    <property type="entry name" value="FYWHYDRXLASE"/>
</dbReference>
<evidence type="ECO:0000256" key="2">
    <source>
        <dbReference type="ARBA" id="ARBA00009712"/>
    </source>
</evidence>
<evidence type="ECO:0000259" key="8">
    <source>
        <dbReference type="PROSITE" id="PS51410"/>
    </source>
</evidence>
<dbReference type="InterPro" id="IPR036951">
    <property type="entry name" value="ArAA_hydroxylase_sf"/>
</dbReference>
<comment type="similarity">
    <text evidence="2">Belongs to the biopterin-dependent aromatic amino acid hydroxylase family.</text>
</comment>
<evidence type="ECO:0000256" key="4">
    <source>
        <dbReference type="ARBA" id="ARBA00023002"/>
    </source>
</evidence>
<dbReference type="GO" id="GO:0005737">
    <property type="term" value="C:cytoplasm"/>
    <property type="evidence" value="ECO:0007669"/>
    <property type="project" value="TreeGrafter"/>
</dbReference>
<reference evidence="9" key="2">
    <citation type="submission" date="2025-09" db="UniProtKB">
        <authorList>
            <consortium name="Ensembl"/>
        </authorList>
    </citation>
    <scope>IDENTIFICATION</scope>
</reference>
<keyword evidence="3 7" id="KW-0479">Metal-binding</keyword>
<comment type="cofactor">
    <cofactor evidence="1 7">
        <name>Fe(2+)</name>
        <dbReference type="ChEBI" id="CHEBI:29033"/>
    </cofactor>
</comment>
<keyword evidence="10" id="KW-1185">Reference proteome</keyword>
<evidence type="ECO:0000313" key="10">
    <source>
        <dbReference type="Proteomes" id="UP000261520"/>
    </source>
</evidence>
<dbReference type="PROSITE" id="PS00367">
    <property type="entry name" value="BH4_AAA_HYDROXYL_1"/>
    <property type="match status" value="1"/>
</dbReference>
<dbReference type="Proteomes" id="UP000261520">
    <property type="component" value="Unplaced"/>
</dbReference>
<evidence type="ECO:0000256" key="5">
    <source>
        <dbReference type="ARBA" id="ARBA00023004"/>
    </source>
</evidence>
<keyword evidence="4" id="KW-0560">Oxidoreductase</keyword>
<dbReference type="GO" id="GO:0004511">
    <property type="term" value="F:tyrosine 3-monooxygenase activity"/>
    <property type="evidence" value="ECO:0007669"/>
    <property type="project" value="TreeGrafter"/>
</dbReference>
<keyword evidence="5 7" id="KW-0408">Iron</keyword>
<proteinExistence type="inferred from homology"/>
<dbReference type="PANTHER" id="PTHR11473:SF39">
    <property type="entry name" value="TYROSINE 3-MONOOXYGENASE"/>
    <property type="match status" value="1"/>
</dbReference>
<feature type="domain" description="Biopterin-dependent aromatic amino acid hydroxylase family profile" evidence="8">
    <location>
        <begin position="78"/>
        <end position="342"/>
    </location>
</feature>
<protein>
    <recommendedName>
        <fullName evidence="8">Biopterin-dependent aromatic amino acid hydroxylase family profile domain-containing protein</fullName>
    </recommendedName>
</protein>
<dbReference type="GO" id="GO:0030424">
    <property type="term" value="C:axon"/>
    <property type="evidence" value="ECO:0007669"/>
    <property type="project" value="TreeGrafter"/>
</dbReference>
<sequence>MRSHSHVFTLSCVHSLMCSDPHVFIVSCVHSLILMCSHSHVFTVPCVQSHVFRSSCVHTLMCSHSHVFIVSCVQILMREVYSTLRDLYSTHACSEYQEAFNLLERHCGYSPDNIPQLEDVSNFIKERTGFILRPVAGLLSARDFLASLAFRVFQCTQYIRHASSPMHSPEPDCVHELLGHVPMLADRTFAQFSQNLGLASLGASDEDIEKLSTLYWFTVEYGLCKQNGELRAYGAGLLSSYGELVHSLSDEPERREFEPEAAAVQPYQDQNYQPVYFVSESFADAKEKFRAYVTGIKRPFAVRYDPFTSSVEVLDNAYKIQRGLDCLKDDLKVLTDALSVLA</sequence>
<dbReference type="Gene3D" id="1.10.800.10">
    <property type="entry name" value="Aromatic amino acid hydroxylase"/>
    <property type="match status" value="1"/>
</dbReference>
<reference evidence="9" key="1">
    <citation type="submission" date="2025-08" db="UniProtKB">
        <authorList>
            <consortium name="Ensembl"/>
        </authorList>
    </citation>
    <scope>IDENTIFICATION</scope>
</reference>
<dbReference type="GO" id="GO:0006585">
    <property type="term" value="P:dopamine biosynthetic process from tyrosine"/>
    <property type="evidence" value="ECO:0007669"/>
    <property type="project" value="TreeGrafter"/>
</dbReference>
<dbReference type="InterPro" id="IPR018301">
    <property type="entry name" value="ArAA_hydroxylase_Fe/CU_BS"/>
</dbReference>
<keyword evidence="6" id="KW-0503">Monooxygenase</keyword>
<dbReference type="InterPro" id="IPR019774">
    <property type="entry name" value="Aromatic-AA_hydroxylase_C"/>
</dbReference>
<dbReference type="GO" id="GO:0005506">
    <property type="term" value="F:iron ion binding"/>
    <property type="evidence" value="ECO:0007669"/>
    <property type="project" value="InterPro"/>
</dbReference>
<dbReference type="GO" id="GO:0043204">
    <property type="term" value="C:perikaryon"/>
    <property type="evidence" value="ECO:0007669"/>
    <property type="project" value="TreeGrafter"/>
</dbReference>
<organism evidence="9 10">
    <name type="scientific">Periophthalmus magnuspinnatus</name>
    <dbReference type="NCBI Taxonomy" id="409849"/>
    <lineage>
        <taxon>Eukaryota</taxon>
        <taxon>Metazoa</taxon>
        <taxon>Chordata</taxon>
        <taxon>Craniata</taxon>
        <taxon>Vertebrata</taxon>
        <taxon>Euteleostomi</taxon>
        <taxon>Actinopterygii</taxon>
        <taxon>Neopterygii</taxon>
        <taxon>Teleostei</taxon>
        <taxon>Neoteleostei</taxon>
        <taxon>Acanthomorphata</taxon>
        <taxon>Gobiaria</taxon>
        <taxon>Gobiiformes</taxon>
        <taxon>Gobioidei</taxon>
        <taxon>Gobiidae</taxon>
        <taxon>Oxudercinae</taxon>
        <taxon>Periophthalmus</taxon>
    </lineage>
</organism>
<dbReference type="Ensembl" id="ENSPMGT00000015332.1">
    <property type="protein sequence ID" value="ENSPMGP00000014369.1"/>
    <property type="gene ID" value="ENSPMGG00000010824.1"/>
</dbReference>
<feature type="binding site" evidence="7">
    <location>
        <position position="220"/>
    </location>
    <ligand>
        <name>Fe cation</name>
        <dbReference type="ChEBI" id="CHEBI:24875"/>
    </ligand>
</feature>
<evidence type="ECO:0000256" key="1">
    <source>
        <dbReference type="ARBA" id="ARBA00001954"/>
    </source>
</evidence>
<dbReference type="InterPro" id="IPR001273">
    <property type="entry name" value="ArAA_hydroxylase"/>
</dbReference>
<evidence type="ECO:0000256" key="3">
    <source>
        <dbReference type="ARBA" id="ARBA00022723"/>
    </source>
</evidence>